<feature type="region of interest" description="Disordered" evidence="7">
    <location>
        <begin position="818"/>
        <end position="845"/>
    </location>
</feature>
<evidence type="ECO:0000256" key="1">
    <source>
        <dbReference type="ARBA" id="ARBA00004141"/>
    </source>
</evidence>
<dbReference type="OrthoDB" id="10066605at2759"/>
<dbReference type="PANTHER" id="PTHR35578:SF6">
    <property type="entry name" value="PROLINE-RICH TRANSMEMBRANE PROTEIN 4"/>
    <property type="match status" value="1"/>
</dbReference>
<dbReference type="Pfam" id="PF25987">
    <property type="entry name" value="PRRT3"/>
    <property type="match status" value="1"/>
</dbReference>
<dbReference type="Proteomes" id="UP000235965">
    <property type="component" value="Unassembled WGS sequence"/>
</dbReference>
<feature type="transmembrane region" description="Helical" evidence="8">
    <location>
        <begin position="451"/>
        <end position="473"/>
    </location>
</feature>
<proteinExistence type="predicted"/>
<evidence type="ECO:0000256" key="6">
    <source>
        <dbReference type="ARBA" id="ARBA00023136"/>
    </source>
</evidence>
<feature type="compositionally biased region" description="Polar residues" evidence="7">
    <location>
        <begin position="346"/>
        <end position="357"/>
    </location>
</feature>
<feature type="domain" description="Proline-rich transmembrane protein 3/4" evidence="10">
    <location>
        <begin position="394"/>
        <end position="680"/>
    </location>
</feature>
<name>A0A2J7PSY3_9NEOP</name>
<dbReference type="STRING" id="105785.A0A2J7PSY3"/>
<evidence type="ECO:0000313" key="11">
    <source>
        <dbReference type="EMBL" id="PNF19447.1"/>
    </source>
</evidence>
<comment type="caution">
    <text evidence="11">The sequence shown here is derived from an EMBL/GenBank/DDBJ whole genome shotgun (WGS) entry which is preliminary data.</text>
</comment>
<dbReference type="AlphaFoldDB" id="A0A2J7PSY3"/>
<evidence type="ECO:0000256" key="4">
    <source>
        <dbReference type="ARBA" id="ARBA00022729"/>
    </source>
</evidence>
<comment type="subcellular location">
    <subcellularLocation>
        <location evidence="1">Membrane</location>
        <topology evidence="1">Multi-pass membrane protein</topology>
    </subcellularLocation>
</comment>
<evidence type="ECO:0000259" key="10">
    <source>
        <dbReference type="Pfam" id="PF25987"/>
    </source>
</evidence>
<keyword evidence="3 8" id="KW-0812">Transmembrane</keyword>
<gene>
    <name evidence="11" type="ORF">B7P43_G03617</name>
</gene>
<evidence type="ECO:0000256" key="7">
    <source>
        <dbReference type="SAM" id="MobiDB-lite"/>
    </source>
</evidence>
<dbReference type="InParanoid" id="A0A2J7PSY3"/>
<feature type="signal peptide" evidence="9">
    <location>
        <begin position="1"/>
        <end position="16"/>
    </location>
</feature>
<feature type="transmembrane region" description="Helical" evidence="8">
    <location>
        <begin position="525"/>
        <end position="548"/>
    </location>
</feature>
<feature type="compositionally biased region" description="Pro residues" evidence="7">
    <location>
        <begin position="383"/>
        <end position="393"/>
    </location>
</feature>
<protein>
    <recommendedName>
        <fullName evidence="10">Proline-rich transmembrane protein 3/4 domain-containing protein</fullName>
    </recommendedName>
</protein>
<feature type="compositionally biased region" description="Gly residues" evidence="7">
    <location>
        <begin position="825"/>
        <end position="845"/>
    </location>
</feature>
<feature type="chain" id="PRO_5014463650" description="Proline-rich transmembrane protein 3/4 domain-containing protein" evidence="9">
    <location>
        <begin position="17"/>
        <end position="967"/>
    </location>
</feature>
<dbReference type="InterPro" id="IPR059081">
    <property type="entry name" value="PRRT3-4"/>
</dbReference>
<keyword evidence="2" id="KW-0597">Phosphoprotein</keyword>
<keyword evidence="12" id="KW-1185">Reference proteome</keyword>
<feature type="region of interest" description="Disordered" evidence="7">
    <location>
        <begin position="276"/>
        <end position="407"/>
    </location>
</feature>
<feature type="transmembrane region" description="Helical" evidence="8">
    <location>
        <begin position="493"/>
        <end position="513"/>
    </location>
</feature>
<sequence length="967" mass="104661">MAPAGTLLLFLCTASALLRPALLSSGTDVSFLDRTLLEKDIAAVFNKVAYGGATTTKRSISSKYFPASGSPTTVPPPFTSISLPTVPPKIVTQPTLPYTNPSSHKSLPPVPSMHPTTMPPFMPPKTLFPPPFTTPSPREVPSYIPPIRSYFTPPLPPDYANPFADKPTLRGSNSDGGIPNAGRRPIPPPPRPPSGRDRIPWRPPDMVPNLERDGSGSVSASSDRKKPLNTPSFNRSPEAPYSELDKIPGPSIQRPSANESDLEFVSILQYPSVSRILSGSNGRKPEAQPQPEVFQRLNPPESKIPRMPEVFPELAMDPSVTKTSKKDISPQTVPAPDIQAPRVNPETAQNLSNSLDNKPQPPNIPSNTDSIIDQHTEGKPEQLPNPQPQPPKPDAGSPDTPNPSRSSIRNKARLAWDVHVYLIASLFTILALCSLVNIFRVNICKRLLSRGYYITLHGVLLIIGVVRSVYLFYDAYNVNSSFPEPISHLLLNIVLPLLTSAFIILFIFLLYASKVHIFGLGLQRPFLTGVFIILHILLCITMDLATGIDQNMTYLPLICQSIFIILCISLGFAYLYAYKHLSKSAAVRKQDNIFGSGFTNIAYPTLAVAVRATLATALLSLLMAAVQLYGIFGPYNVANLGNDKTFGWLWWGYQFSVRVIEVSMCFLLSWAGVQPLRSNNIEDEKESQNSGFALFRCGQCNNTPQSSEATDDIYPAVCVTNQAIHDYTVRTGKKVYDDSFPLNNLHSGLPLQESTISISTSERRSLRKTGYVSTNDSPYPVIGSGTVECRSVMKKSGTFDIERSDFDLPFSTTNEVRRSLKNSSGNGGGSGGGGSSGNSGGVGGGGGGGGTLISLNGDCDLPADSVSASSGTVERRPVKKSGTLDLAIGFPGRGTSDARRSIKKSGTMASLNSERRTPVNQHRGGTQTLCSTRECSSPSMLVAENGFVRFRALADPEEQDVQDVVGR</sequence>
<feature type="transmembrane region" description="Helical" evidence="8">
    <location>
        <begin position="598"/>
        <end position="631"/>
    </location>
</feature>
<dbReference type="FunCoup" id="A0A2J7PSY3">
    <property type="interactions" value="5"/>
</dbReference>
<feature type="transmembrane region" description="Helical" evidence="8">
    <location>
        <begin position="554"/>
        <end position="577"/>
    </location>
</feature>
<reference evidence="11 12" key="1">
    <citation type="submission" date="2017-12" db="EMBL/GenBank/DDBJ databases">
        <title>Hemimetabolous genomes reveal molecular basis of termite eusociality.</title>
        <authorList>
            <person name="Harrison M.C."/>
            <person name="Jongepier E."/>
            <person name="Robertson H.M."/>
            <person name="Arning N."/>
            <person name="Bitard-Feildel T."/>
            <person name="Chao H."/>
            <person name="Childers C.P."/>
            <person name="Dinh H."/>
            <person name="Doddapaneni H."/>
            <person name="Dugan S."/>
            <person name="Gowin J."/>
            <person name="Greiner C."/>
            <person name="Han Y."/>
            <person name="Hu H."/>
            <person name="Hughes D.S.T."/>
            <person name="Huylmans A.-K."/>
            <person name="Kemena C."/>
            <person name="Kremer L.P.M."/>
            <person name="Lee S.L."/>
            <person name="Lopez-Ezquerra A."/>
            <person name="Mallet L."/>
            <person name="Monroy-Kuhn J.M."/>
            <person name="Moser A."/>
            <person name="Murali S.C."/>
            <person name="Muzny D.M."/>
            <person name="Otani S."/>
            <person name="Piulachs M.-D."/>
            <person name="Poelchau M."/>
            <person name="Qu J."/>
            <person name="Schaub F."/>
            <person name="Wada-Katsumata A."/>
            <person name="Worley K.C."/>
            <person name="Xie Q."/>
            <person name="Ylla G."/>
            <person name="Poulsen M."/>
            <person name="Gibbs R.A."/>
            <person name="Schal C."/>
            <person name="Richards S."/>
            <person name="Belles X."/>
            <person name="Korb J."/>
            <person name="Bornberg-Bauer E."/>
        </authorList>
    </citation>
    <scope>NUCLEOTIDE SEQUENCE [LARGE SCALE GENOMIC DNA]</scope>
    <source>
        <tissue evidence="11">Whole body</tissue>
    </source>
</reference>
<organism evidence="11 12">
    <name type="scientific">Cryptotermes secundus</name>
    <dbReference type="NCBI Taxonomy" id="105785"/>
    <lineage>
        <taxon>Eukaryota</taxon>
        <taxon>Metazoa</taxon>
        <taxon>Ecdysozoa</taxon>
        <taxon>Arthropoda</taxon>
        <taxon>Hexapoda</taxon>
        <taxon>Insecta</taxon>
        <taxon>Pterygota</taxon>
        <taxon>Neoptera</taxon>
        <taxon>Polyneoptera</taxon>
        <taxon>Dictyoptera</taxon>
        <taxon>Blattodea</taxon>
        <taxon>Blattoidea</taxon>
        <taxon>Termitoidae</taxon>
        <taxon>Kalotermitidae</taxon>
        <taxon>Cryptotermitinae</taxon>
        <taxon>Cryptotermes</taxon>
    </lineage>
</organism>
<feature type="region of interest" description="Disordered" evidence="7">
    <location>
        <begin position="156"/>
        <end position="260"/>
    </location>
</feature>
<dbReference type="PANTHER" id="PTHR35578">
    <property type="entry name" value="PROLINE-RICH TRANSMEMBRANE PROTEIN 4-RELATED"/>
    <property type="match status" value="1"/>
</dbReference>
<evidence type="ECO:0000313" key="12">
    <source>
        <dbReference type="Proteomes" id="UP000235965"/>
    </source>
</evidence>
<keyword evidence="4 9" id="KW-0732">Signal</keyword>
<evidence type="ECO:0000256" key="5">
    <source>
        <dbReference type="ARBA" id="ARBA00022989"/>
    </source>
</evidence>
<evidence type="ECO:0000256" key="2">
    <source>
        <dbReference type="ARBA" id="ARBA00022553"/>
    </source>
</evidence>
<accession>A0A2J7PSY3</accession>
<dbReference type="InterPro" id="IPR052836">
    <property type="entry name" value="PRRT_domain-containing"/>
</dbReference>
<evidence type="ECO:0000256" key="9">
    <source>
        <dbReference type="SAM" id="SignalP"/>
    </source>
</evidence>
<evidence type="ECO:0000256" key="3">
    <source>
        <dbReference type="ARBA" id="ARBA00022692"/>
    </source>
</evidence>
<keyword evidence="6 8" id="KW-0472">Membrane</keyword>
<evidence type="ECO:0000256" key="8">
    <source>
        <dbReference type="SAM" id="Phobius"/>
    </source>
</evidence>
<keyword evidence="5 8" id="KW-1133">Transmembrane helix</keyword>
<dbReference type="EMBL" id="NEVH01021922">
    <property type="protein sequence ID" value="PNF19447.1"/>
    <property type="molecule type" value="Genomic_DNA"/>
</dbReference>
<feature type="transmembrane region" description="Helical" evidence="8">
    <location>
        <begin position="418"/>
        <end position="439"/>
    </location>
</feature>